<dbReference type="SUPFAM" id="SSF49785">
    <property type="entry name" value="Galactose-binding domain-like"/>
    <property type="match status" value="1"/>
</dbReference>
<keyword evidence="5" id="KW-1185">Reference proteome</keyword>
<evidence type="ECO:0000256" key="1">
    <source>
        <dbReference type="ARBA" id="ARBA00022801"/>
    </source>
</evidence>
<reference evidence="4" key="1">
    <citation type="journal article" date="2023" name="Mol. Phylogenet. Evol.">
        <title>Genome-scale phylogeny and comparative genomics of the fungal order Sordariales.</title>
        <authorList>
            <person name="Hensen N."/>
            <person name="Bonometti L."/>
            <person name="Westerberg I."/>
            <person name="Brannstrom I.O."/>
            <person name="Guillou S."/>
            <person name="Cros-Aarteil S."/>
            <person name="Calhoun S."/>
            <person name="Haridas S."/>
            <person name="Kuo A."/>
            <person name="Mondo S."/>
            <person name="Pangilinan J."/>
            <person name="Riley R."/>
            <person name="LaButti K."/>
            <person name="Andreopoulos B."/>
            <person name="Lipzen A."/>
            <person name="Chen C."/>
            <person name="Yan M."/>
            <person name="Daum C."/>
            <person name="Ng V."/>
            <person name="Clum A."/>
            <person name="Steindorff A."/>
            <person name="Ohm R.A."/>
            <person name="Martin F."/>
            <person name="Silar P."/>
            <person name="Natvig D.O."/>
            <person name="Lalanne C."/>
            <person name="Gautier V."/>
            <person name="Ament-Velasquez S.L."/>
            <person name="Kruys A."/>
            <person name="Hutchinson M.I."/>
            <person name="Powell A.J."/>
            <person name="Barry K."/>
            <person name="Miller A.N."/>
            <person name="Grigoriev I.V."/>
            <person name="Debuchy R."/>
            <person name="Gladieux P."/>
            <person name="Hiltunen Thoren M."/>
            <person name="Johannesson H."/>
        </authorList>
    </citation>
    <scope>NUCLEOTIDE SEQUENCE</scope>
    <source>
        <strain evidence="4">CBS 232.78</strain>
    </source>
</reference>
<evidence type="ECO:0000313" key="5">
    <source>
        <dbReference type="Proteomes" id="UP001285441"/>
    </source>
</evidence>
<dbReference type="AlphaFoldDB" id="A0AAE0K304"/>
<evidence type="ECO:0000259" key="2">
    <source>
        <dbReference type="Pfam" id="PF01822"/>
    </source>
</evidence>
<gene>
    <name evidence="4" type="ORF">B0H63DRAFT_455502</name>
</gene>
<dbReference type="Gene3D" id="2.60.120.260">
    <property type="entry name" value="Galactose-binding domain-like"/>
    <property type="match status" value="1"/>
</dbReference>
<protein>
    <recommendedName>
        <fullName evidence="6">CBM-cenC domain-containing protein</fullName>
    </recommendedName>
</protein>
<comment type="caution">
    <text evidence="4">The sequence shown here is derived from an EMBL/GenBank/DDBJ whole genome shotgun (WGS) entry which is preliminary data.</text>
</comment>
<dbReference type="Proteomes" id="UP001285441">
    <property type="component" value="Unassembled WGS sequence"/>
</dbReference>
<reference evidence="4" key="2">
    <citation type="submission" date="2023-06" db="EMBL/GenBank/DDBJ databases">
        <authorList>
            <consortium name="Lawrence Berkeley National Laboratory"/>
            <person name="Haridas S."/>
            <person name="Hensen N."/>
            <person name="Bonometti L."/>
            <person name="Westerberg I."/>
            <person name="Brannstrom I.O."/>
            <person name="Guillou S."/>
            <person name="Cros-Aarteil S."/>
            <person name="Calhoun S."/>
            <person name="Kuo A."/>
            <person name="Mondo S."/>
            <person name="Pangilinan J."/>
            <person name="Riley R."/>
            <person name="LaButti K."/>
            <person name="Andreopoulos B."/>
            <person name="Lipzen A."/>
            <person name="Chen C."/>
            <person name="Yanf M."/>
            <person name="Daum C."/>
            <person name="Ng V."/>
            <person name="Clum A."/>
            <person name="Steindorff A."/>
            <person name="Ohm R."/>
            <person name="Martin F."/>
            <person name="Silar P."/>
            <person name="Natvig D."/>
            <person name="Lalanne C."/>
            <person name="Gautier V."/>
            <person name="Ament-velasquez S.L."/>
            <person name="Kruys A."/>
            <person name="Hutchinson M.I."/>
            <person name="Powell A.J."/>
            <person name="Barry K."/>
            <person name="Miller A.N."/>
            <person name="Grigoriev I.V."/>
            <person name="Debuchy R."/>
            <person name="Gladieux P."/>
            <person name="Thoren M.H."/>
            <person name="Johannesson H."/>
        </authorList>
    </citation>
    <scope>NUCLEOTIDE SEQUENCE</scope>
    <source>
        <strain evidence="4">CBS 232.78</strain>
    </source>
</reference>
<sequence>MWRWQPSQRLQQYAYVPPGLASLVGATYLGCFVDGGNPRILPDNLIAADDMTVVKCQGHYTGAGFQYFSVEYGRECWHLLLSALSLAGSGKEICGAGSRINVWGTGAVDLSLSLAPFSSPSSPLPSLLSDCSESSMCFSLINTPSTPWPAITPIATQCRNAFNAPTTIPAAVISCFASANAPTLNGASAYGCTQNAGQICATATVCAETLAPAAPTNAVTNGSFESGVLTPWLLWSASGSDATLRTSIVTGEVSYGGRYALKAAYNNGANTLRPWMQIISGLQPGATYKVEYYCFRLLNNGGTTFLLESSLFNRPAGVWTRVPTTFVPNASFAQILFTINANVGGGPNIVYVDNITIIKA</sequence>
<dbReference type="InterPro" id="IPR002889">
    <property type="entry name" value="WSC_carb-bd"/>
</dbReference>
<evidence type="ECO:0008006" key="6">
    <source>
        <dbReference type="Google" id="ProtNLM"/>
    </source>
</evidence>
<accession>A0AAE0K304</accession>
<name>A0AAE0K304_9PEZI</name>
<feature type="domain" description="CBM-cenC" evidence="3">
    <location>
        <begin position="217"/>
        <end position="294"/>
    </location>
</feature>
<keyword evidence="1" id="KW-0378">Hydrolase</keyword>
<proteinExistence type="predicted"/>
<dbReference type="InterPro" id="IPR008979">
    <property type="entry name" value="Galactose-bd-like_sf"/>
</dbReference>
<dbReference type="Pfam" id="PF02018">
    <property type="entry name" value="CBM_4_9"/>
    <property type="match status" value="1"/>
</dbReference>
<dbReference type="GO" id="GO:0016798">
    <property type="term" value="F:hydrolase activity, acting on glycosyl bonds"/>
    <property type="evidence" value="ECO:0007669"/>
    <property type="project" value="InterPro"/>
</dbReference>
<dbReference type="InterPro" id="IPR003305">
    <property type="entry name" value="CenC_carb-bd"/>
</dbReference>
<dbReference type="EMBL" id="JAULSW010000010">
    <property type="protein sequence ID" value="KAK3368747.1"/>
    <property type="molecule type" value="Genomic_DNA"/>
</dbReference>
<evidence type="ECO:0000259" key="3">
    <source>
        <dbReference type="Pfam" id="PF02018"/>
    </source>
</evidence>
<organism evidence="4 5">
    <name type="scientific">Podospora didyma</name>
    <dbReference type="NCBI Taxonomy" id="330526"/>
    <lineage>
        <taxon>Eukaryota</taxon>
        <taxon>Fungi</taxon>
        <taxon>Dikarya</taxon>
        <taxon>Ascomycota</taxon>
        <taxon>Pezizomycotina</taxon>
        <taxon>Sordariomycetes</taxon>
        <taxon>Sordariomycetidae</taxon>
        <taxon>Sordariales</taxon>
        <taxon>Podosporaceae</taxon>
        <taxon>Podospora</taxon>
    </lineage>
</organism>
<feature type="domain" description="WSC" evidence="2">
    <location>
        <begin position="28"/>
        <end position="77"/>
    </location>
</feature>
<evidence type="ECO:0000313" key="4">
    <source>
        <dbReference type="EMBL" id="KAK3368747.1"/>
    </source>
</evidence>
<dbReference type="Pfam" id="PF01822">
    <property type="entry name" value="WSC"/>
    <property type="match status" value="1"/>
</dbReference>